<organism evidence="1 2">
    <name type="scientific">Cesiribacter andamanensis AMV16</name>
    <dbReference type="NCBI Taxonomy" id="1279009"/>
    <lineage>
        <taxon>Bacteria</taxon>
        <taxon>Pseudomonadati</taxon>
        <taxon>Bacteroidota</taxon>
        <taxon>Cytophagia</taxon>
        <taxon>Cytophagales</taxon>
        <taxon>Cesiribacteraceae</taxon>
        <taxon>Cesiribacter</taxon>
    </lineage>
</organism>
<comment type="caution">
    <text evidence="1">The sequence shown here is derived from an EMBL/GenBank/DDBJ whole genome shotgun (WGS) entry which is preliminary data.</text>
</comment>
<proteinExistence type="predicted"/>
<dbReference type="Proteomes" id="UP000011910">
    <property type="component" value="Unassembled WGS sequence"/>
</dbReference>
<evidence type="ECO:0000313" key="1">
    <source>
        <dbReference type="EMBL" id="EMR00625.1"/>
    </source>
</evidence>
<dbReference type="EMBL" id="AODQ01000231">
    <property type="protein sequence ID" value="EMR00625.1"/>
    <property type="molecule type" value="Genomic_DNA"/>
</dbReference>
<dbReference type="AlphaFoldDB" id="M7NFL8"/>
<reference evidence="1 2" key="1">
    <citation type="journal article" date="2013" name="Genome Announc.">
        <title>Draft Genome Sequence of Cesiribacter andamanensis Strain AMV16T, Isolated from a Soil Sample from a Mud Volcano in the Andaman Islands, India.</title>
        <authorList>
            <person name="Shivaji S."/>
            <person name="Ara S."/>
            <person name="Begum Z."/>
            <person name="Srinivas T.N."/>
            <person name="Singh A."/>
            <person name="Kumar Pinnaka A."/>
        </authorList>
    </citation>
    <scope>NUCLEOTIDE SEQUENCE [LARGE SCALE GENOMIC DNA]</scope>
    <source>
        <strain evidence="1 2">AMV16</strain>
    </source>
</reference>
<keyword evidence="2" id="KW-1185">Reference proteome</keyword>
<name>M7NFL8_9BACT</name>
<gene>
    <name evidence="1" type="ORF">ADICEAN_04257</name>
</gene>
<accession>M7NFL8</accession>
<evidence type="ECO:0000313" key="2">
    <source>
        <dbReference type="Proteomes" id="UP000011910"/>
    </source>
</evidence>
<protein>
    <submittedName>
        <fullName evidence="1">Uncharacterized protein</fullName>
    </submittedName>
</protein>
<sequence>MQLLFPVQELVVGGNMPQQDGPFGRAQQPLAALAACSFPEKGQQGGQEVQLIR</sequence>